<proteinExistence type="inferred from homology"/>
<keyword evidence="5 9" id="KW-0548">Nucleotidyltransferase</keyword>
<dbReference type="PANTHER" id="PTHR10102:SF0">
    <property type="entry name" value="DNA-DIRECTED RNA POLYMERASE, MITOCHONDRIAL"/>
    <property type="match status" value="1"/>
</dbReference>
<evidence type="ECO:0000313" key="11">
    <source>
        <dbReference type="EMBL" id="CDW25225.1"/>
    </source>
</evidence>
<organism evidence="11">
    <name type="scientific">Lepeophtheirus salmonis</name>
    <name type="common">Salmon louse</name>
    <name type="synonym">Caligus salmonis</name>
    <dbReference type="NCBI Taxonomy" id="72036"/>
    <lineage>
        <taxon>Eukaryota</taxon>
        <taxon>Metazoa</taxon>
        <taxon>Ecdysozoa</taxon>
        <taxon>Arthropoda</taxon>
        <taxon>Crustacea</taxon>
        <taxon>Multicrustacea</taxon>
        <taxon>Hexanauplia</taxon>
        <taxon>Copepoda</taxon>
        <taxon>Siphonostomatoida</taxon>
        <taxon>Caligidae</taxon>
        <taxon>Lepeophtheirus</taxon>
    </lineage>
</organism>
<dbReference type="OrthoDB" id="276422at2759"/>
<dbReference type="Gene3D" id="1.10.287.280">
    <property type="match status" value="1"/>
</dbReference>
<keyword evidence="7 9" id="KW-0804">Transcription</keyword>
<dbReference type="PROSITE" id="PS00489">
    <property type="entry name" value="RNA_POL_PHAGE_2"/>
    <property type="match status" value="1"/>
</dbReference>
<keyword evidence="4 9" id="KW-0808">Transferase</keyword>
<dbReference type="GO" id="GO:0071897">
    <property type="term" value="P:DNA biosynthetic process"/>
    <property type="evidence" value="ECO:0007669"/>
    <property type="project" value="UniProtKB-ARBA"/>
</dbReference>
<dbReference type="InterPro" id="IPR046950">
    <property type="entry name" value="DNA-dir_Rpol_C_phage-type"/>
</dbReference>
<protein>
    <recommendedName>
        <fullName evidence="2 9">DNA-directed RNA polymerase</fullName>
        <ecNumber evidence="2 9">2.7.7.6</ecNumber>
    </recommendedName>
</protein>
<evidence type="ECO:0000256" key="7">
    <source>
        <dbReference type="ARBA" id="ARBA00023163"/>
    </source>
</evidence>
<evidence type="ECO:0000256" key="4">
    <source>
        <dbReference type="ARBA" id="ARBA00022679"/>
    </source>
</evidence>
<evidence type="ECO:0000256" key="6">
    <source>
        <dbReference type="ARBA" id="ARBA00022946"/>
    </source>
</evidence>
<evidence type="ECO:0000256" key="5">
    <source>
        <dbReference type="ARBA" id="ARBA00022695"/>
    </source>
</evidence>
<dbReference type="PROSITE" id="PS00900">
    <property type="entry name" value="RNA_POL_PHAGE_1"/>
    <property type="match status" value="1"/>
</dbReference>
<dbReference type="Gene3D" id="1.10.150.20">
    <property type="entry name" value="5' to 3' exonuclease, C-terminal subdomain"/>
    <property type="match status" value="1"/>
</dbReference>
<dbReference type="InterPro" id="IPR002092">
    <property type="entry name" value="DNA-dir_Rpol_phage-type"/>
</dbReference>
<dbReference type="FunFam" id="1.10.287.280:FF:000001">
    <property type="entry name" value="DNA-directed RNA polymerase"/>
    <property type="match status" value="1"/>
</dbReference>
<evidence type="ECO:0000256" key="3">
    <source>
        <dbReference type="ARBA" id="ARBA00022478"/>
    </source>
</evidence>
<dbReference type="EC" id="2.7.7.6" evidence="2 9"/>
<dbReference type="AlphaFoldDB" id="A0A0K2TH79"/>
<keyword evidence="6" id="KW-0809">Transit peptide</keyword>
<keyword evidence="3 9" id="KW-0240">DNA-directed RNA polymerase</keyword>
<dbReference type="GO" id="GO:0001018">
    <property type="term" value="F:mitochondrial promoter sequence-specific DNA binding"/>
    <property type="evidence" value="ECO:0007669"/>
    <property type="project" value="TreeGrafter"/>
</dbReference>
<reference evidence="11" key="1">
    <citation type="submission" date="2014-05" db="EMBL/GenBank/DDBJ databases">
        <authorList>
            <person name="Chronopoulou M."/>
        </authorList>
    </citation>
    <scope>NUCLEOTIDE SEQUENCE</scope>
    <source>
        <tissue evidence="11">Whole organism</tissue>
    </source>
</reference>
<dbReference type="Pfam" id="PF00940">
    <property type="entry name" value="RNA_pol"/>
    <property type="match status" value="1"/>
</dbReference>
<sequence>MRMFRLIGTSRKLASIRALGSRPQSQRVYKVNKAKKLDLNEIRSNQSRILSYHQKGNLAEAGVLLSPLSKDSSTSESNSKRKCLKDSPSLTSTLCAYVDCMLQVGELYLVSKAIQLASFSLSFIPLPVLLNFLRALATQGQHPNEFIKIWNKYETQEKLSRPNNWYEPRAFMSFAICVGKFENFPYKHVEKPPHPQFMNYVINESLYLNSENRAHFLKGIQQLEWLPSSSSSNLEQPRYQVKILSDLMFTRVKDSQITSQLSGYIKSDLMNSYKIQLETEKKGFTIIDSILHATEEVDTLKAVELVREELCNEWKTKIKASLKTRLSRLKSTELGAKKLNSMSGYPFLSVLPLDTLADVAVEEATRLLTQSETYCPSVYFIQTDLGKKVFRRLEVASNLDPDFIKSFESMYSSYCDWYLNPEVSEWWCHREALLGISKTETYRHPERPVQGWTHAIHIFVGKELLKAIMDNVLVRLDHGFYIHFGSKGQKIKFTAKNYPIFKNSLEKEEHPIPPLCPGLYKIYRQRKFSQVEEIKPHPILAKLFNYAKLSSLKFNTNELPMIAPPLPWISSSRGGYLLTNSEFIRTGEMADDSKNKEISIYDISEESQQNVKPVMDSINILGSTPWKVNTKLLDLAIELFNSKKEEHILLIRKLDIPRHPDNLCAPELDPHVLQKVQANTSLSVKELELYKSFSINKQVFLRIKNENYSLWCDCLYRLSLANHFRNNILYFPHNLDFRGRVYPIPPHFNHMGGDLPRSLLVFAKGRPLGHDGLKWLKLQAVNMTGLKKRCSVHERLQYADEILPDILDSAVNPLTGKKWWIESEDPWQTLSVCNEIKAALDSGDPKNYTTHIPIHQDGSCNGLQHYAAIGRDVLGAGSVNLIPNELPQDVYSEIATLVEKKRASDSNSRDIARILEGYVKRKVIKQTVMTTVYGVTAYGARLQIARQLKDIEDFPSEYVEEASKYLAVKTFDSLNELFTASQEIQLWLTESATVISKIFGANVEWETPLGLKVIQPYRKALKGGNKSNNLWGSSTAKRDTVNSAKQRNGFPPNYIHSLDSSHMMLTSLHLWNSGVTFASVHDCYWTHPITVYKMNESCREQFINLHSQPLLENLSDSFKNRYMNSSTNKVDTAKAVLLFKNIPSKGSLDLNVVRNSVFFFS</sequence>
<dbReference type="GO" id="GO:0006390">
    <property type="term" value="P:mitochondrial transcription"/>
    <property type="evidence" value="ECO:0007669"/>
    <property type="project" value="TreeGrafter"/>
</dbReference>
<evidence type="ECO:0000256" key="8">
    <source>
        <dbReference type="ARBA" id="ARBA00048552"/>
    </source>
</evidence>
<dbReference type="GO" id="GO:0003899">
    <property type="term" value="F:DNA-directed RNA polymerase activity"/>
    <property type="evidence" value="ECO:0007669"/>
    <property type="project" value="UniProtKB-EC"/>
</dbReference>
<evidence type="ECO:0000256" key="2">
    <source>
        <dbReference type="ARBA" id="ARBA00012418"/>
    </source>
</evidence>
<name>A0A0K2TH79_LEPSM</name>
<dbReference type="Gene3D" id="1.10.1320.10">
    <property type="entry name" value="DNA-directed RNA polymerase, N-terminal domain"/>
    <property type="match status" value="1"/>
</dbReference>
<dbReference type="GO" id="GO:0034245">
    <property type="term" value="C:mitochondrial DNA-directed RNA polymerase complex"/>
    <property type="evidence" value="ECO:0007669"/>
    <property type="project" value="TreeGrafter"/>
</dbReference>
<dbReference type="EMBL" id="HACA01007864">
    <property type="protein sequence ID" value="CDW25225.1"/>
    <property type="molecule type" value="Transcribed_RNA"/>
</dbReference>
<dbReference type="SMART" id="SM01311">
    <property type="entry name" value="RPOL_N"/>
    <property type="match status" value="1"/>
</dbReference>
<feature type="domain" description="DNA-directed RNA polymerase N-terminal" evidence="10">
    <location>
        <begin position="274"/>
        <end position="623"/>
    </location>
</feature>
<dbReference type="InterPro" id="IPR043502">
    <property type="entry name" value="DNA/RNA_pol_sf"/>
</dbReference>
<comment type="catalytic activity">
    <reaction evidence="8 9">
        <text>RNA(n) + a ribonucleoside 5'-triphosphate = RNA(n+1) + diphosphate</text>
        <dbReference type="Rhea" id="RHEA:21248"/>
        <dbReference type="Rhea" id="RHEA-COMP:14527"/>
        <dbReference type="Rhea" id="RHEA-COMP:17342"/>
        <dbReference type="ChEBI" id="CHEBI:33019"/>
        <dbReference type="ChEBI" id="CHEBI:61557"/>
        <dbReference type="ChEBI" id="CHEBI:140395"/>
        <dbReference type="EC" id="2.7.7.6"/>
    </reaction>
</comment>
<accession>A0A0K2TH79</accession>
<dbReference type="InterPro" id="IPR037159">
    <property type="entry name" value="RNA_POL_N_sf"/>
</dbReference>
<dbReference type="PANTHER" id="PTHR10102">
    <property type="entry name" value="DNA-DIRECTED RNA POLYMERASE, MITOCHONDRIAL"/>
    <property type="match status" value="1"/>
</dbReference>
<comment type="similarity">
    <text evidence="1 9">Belongs to the phage and mitochondrial RNA polymerase family.</text>
</comment>
<evidence type="ECO:0000256" key="1">
    <source>
        <dbReference type="ARBA" id="ARBA00009493"/>
    </source>
</evidence>
<dbReference type="Pfam" id="PF14700">
    <property type="entry name" value="RPOL_N"/>
    <property type="match status" value="1"/>
</dbReference>
<dbReference type="InterPro" id="IPR029262">
    <property type="entry name" value="RPOL_N"/>
</dbReference>
<comment type="function">
    <text evidence="9">DNA-dependent RNA polymerase catalyzes the transcription of DNA into RNA using the four ribonucleoside triphosphates as substrates.</text>
</comment>
<evidence type="ECO:0000259" key="10">
    <source>
        <dbReference type="SMART" id="SM01311"/>
    </source>
</evidence>
<dbReference type="SUPFAM" id="SSF56672">
    <property type="entry name" value="DNA/RNA polymerases"/>
    <property type="match status" value="1"/>
</dbReference>
<evidence type="ECO:0000256" key="9">
    <source>
        <dbReference type="RuleBase" id="RU003805"/>
    </source>
</evidence>